<dbReference type="EMBL" id="LHCI01000106">
    <property type="protein sequence ID" value="KOX90850.1"/>
    <property type="molecule type" value="Genomic_DNA"/>
</dbReference>
<dbReference type="GO" id="GO:0016757">
    <property type="term" value="F:glycosyltransferase activity"/>
    <property type="evidence" value="ECO:0007669"/>
    <property type="project" value="UniProtKB-KW"/>
</dbReference>
<dbReference type="PANTHER" id="PTHR43685">
    <property type="entry name" value="GLYCOSYLTRANSFERASE"/>
    <property type="match status" value="1"/>
</dbReference>
<dbReference type="SUPFAM" id="SSF53448">
    <property type="entry name" value="Nucleotide-diphospho-sugar transferases"/>
    <property type="match status" value="1"/>
</dbReference>
<dbReference type="Gene3D" id="3.90.550.10">
    <property type="entry name" value="Spore Coat Polysaccharide Biosynthesis Protein SpsA, Chain A"/>
    <property type="match status" value="1"/>
</dbReference>
<dbReference type="EC" id="2.4.-.-" evidence="5"/>
<feature type="domain" description="Glycosyltransferase 2-like" evidence="4">
    <location>
        <begin position="15"/>
        <end position="125"/>
    </location>
</feature>
<keyword evidence="3 5" id="KW-0808">Transferase</keyword>
<dbReference type="PANTHER" id="PTHR43685:SF5">
    <property type="entry name" value="GLYCOSYLTRANSFERASE EPSE-RELATED"/>
    <property type="match status" value="1"/>
</dbReference>
<dbReference type="PATRIC" id="fig|271.14.peg.2126"/>
<evidence type="ECO:0000313" key="6">
    <source>
        <dbReference type="Proteomes" id="UP000037685"/>
    </source>
</evidence>
<evidence type="ECO:0000256" key="2">
    <source>
        <dbReference type="ARBA" id="ARBA00022676"/>
    </source>
</evidence>
<gene>
    <name evidence="5" type="primary">epsE</name>
    <name evidence="5" type="ORF">BVI061214_02048</name>
</gene>
<evidence type="ECO:0000256" key="1">
    <source>
        <dbReference type="ARBA" id="ARBA00006739"/>
    </source>
</evidence>
<dbReference type="AlphaFoldDB" id="A0A0N0BMD3"/>
<evidence type="ECO:0000313" key="5">
    <source>
        <dbReference type="EMBL" id="KOX90850.1"/>
    </source>
</evidence>
<dbReference type="InterPro" id="IPR029044">
    <property type="entry name" value="Nucleotide-diphossugar_trans"/>
</dbReference>
<accession>A0A0N0BMD3</accession>
<reference evidence="5 6" key="1">
    <citation type="submission" date="2015-07" db="EMBL/GenBank/DDBJ databases">
        <authorList>
            <person name="Noorani M."/>
        </authorList>
    </citation>
    <scope>NUCLEOTIDE SEQUENCE [LARGE SCALE GENOMIC DNA]</scope>
    <source>
        <strain evidence="6">ATCC 25104 / DSM 625 / JCM 10724 / NBRC 103206 / NCIMB 11243 / YT-1</strain>
    </source>
</reference>
<sequence length="312" mass="36019">MRWDSLAKNPPLVTIGLPVYNPGPFLSYAIRSVFAQTYPSWELVVVDDGSTDESLERLRRIEDPRVRVLTDGKRRGLPYRLNQILEEASGDFIARMDADDLMDPRRLERQVAYLLKNPGLDAVTTGAYMIDQRNQPFALWPARQPSLQDVLSWGGYLHASLLARRDWYQKNPYSLEYPRAEDREFFVRTWNSATIGVLAEPLYFYRWFGVVKPQNVLLGYASERKILWRYGPQLVGWRRTAVLIGKSYIKTFVTYTAYRFGLVQLLERRPRFSPLDLEDLAKAQSAIRAVAQARVPGWEILDGPENEGDKEV</sequence>
<dbReference type="Pfam" id="PF00535">
    <property type="entry name" value="Glycos_transf_2"/>
    <property type="match status" value="1"/>
</dbReference>
<evidence type="ECO:0000259" key="4">
    <source>
        <dbReference type="Pfam" id="PF00535"/>
    </source>
</evidence>
<dbReference type="InterPro" id="IPR050834">
    <property type="entry name" value="Glycosyltransf_2"/>
</dbReference>
<name>A0A0N0BMD3_THEAQ</name>
<dbReference type="Proteomes" id="UP000037685">
    <property type="component" value="Unassembled WGS sequence"/>
</dbReference>
<evidence type="ECO:0000256" key="3">
    <source>
        <dbReference type="ARBA" id="ARBA00022679"/>
    </source>
</evidence>
<proteinExistence type="inferred from homology"/>
<organism evidence="5 6">
    <name type="scientific">Thermus aquaticus</name>
    <dbReference type="NCBI Taxonomy" id="271"/>
    <lineage>
        <taxon>Bacteria</taxon>
        <taxon>Thermotogati</taxon>
        <taxon>Deinococcota</taxon>
        <taxon>Deinococci</taxon>
        <taxon>Thermales</taxon>
        <taxon>Thermaceae</taxon>
        <taxon>Thermus</taxon>
    </lineage>
</organism>
<protein>
    <submittedName>
        <fullName evidence="5">Putative glycosyltransferase EpsE</fullName>
        <ecNumber evidence="5">2.4.-.-</ecNumber>
    </submittedName>
</protein>
<dbReference type="InterPro" id="IPR001173">
    <property type="entry name" value="Glyco_trans_2-like"/>
</dbReference>
<comment type="caution">
    <text evidence="5">The sequence shown here is derived from an EMBL/GenBank/DDBJ whole genome shotgun (WGS) entry which is preliminary data.</text>
</comment>
<comment type="similarity">
    <text evidence="1">Belongs to the glycosyltransferase 2 family.</text>
</comment>
<dbReference type="CDD" id="cd00761">
    <property type="entry name" value="Glyco_tranf_GTA_type"/>
    <property type="match status" value="1"/>
</dbReference>
<keyword evidence="2 5" id="KW-0328">Glycosyltransferase</keyword>